<dbReference type="InterPro" id="IPR011047">
    <property type="entry name" value="Quinoprotein_ADH-like_sf"/>
</dbReference>
<dbReference type="SUPFAM" id="SSF75011">
    <property type="entry name" value="3-carboxy-cis,cis-mucoante lactonizing enzyme"/>
    <property type="match status" value="1"/>
</dbReference>
<dbReference type="EMBL" id="BOPO01000045">
    <property type="protein sequence ID" value="GIL27446.1"/>
    <property type="molecule type" value="Genomic_DNA"/>
</dbReference>
<dbReference type="AlphaFoldDB" id="A0A8J4A9E9"/>
<evidence type="ECO:0000313" key="2">
    <source>
        <dbReference type="EMBL" id="GIL27446.1"/>
    </source>
</evidence>
<dbReference type="RefSeq" id="WP_207125192.1">
    <property type="nucleotide sequence ID" value="NZ_BOPO01000045.1"/>
</dbReference>
<name>A0A8J4A9E9_9ACTN</name>
<reference evidence="3" key="1">
    <citation type="journal article" date="2021" name="Int. J. Syst. Evol. Microbiol.">
        <title>Actinocatenispora comari sp. nov., an endophytic actinomycete isolated from aerial parts of Comarum salesowianum.</title>
        <authorList>
            <person name="Oyunbileg N."/>
            <person name="Iizaka Y."/>
            <person name="Hamada M."/>
            <person name="Davaapurev B.O."/>
            <person name="Fukumoto A."/>
            <person name="Tsetseg B."/>
            <person name="Kato F."/>
            <person name="Tamura T."/>
            <person name="Batkhuu J."/>
            <person name="Anzai Y."/>
        </authorList>
    </citation>
    <scope>NUCLEOTIDE SEQUENCE [LARGE SCALE GENOMIC DNA]</scope>
    <source>
        <strain evidence="3">NUM-2625</strain>
    </source>
</reference>
<dbReference type="SUPFAM" id="SSF50998">
    <property type="entry name" value="Quinoprotein alcohol dehydrogenase-like"/>
    <property type="match status" value="1"/>
</dbReference>
<feature type="signal peptide" evidence="1">
    <location>
        <begin position="1"/>
        <end position="26"/>
    </location>
</feature>
<dbReference type="Proteomes" id="UP000614996">
    <property type="component" value="Unassembled WGS sequence"/>
</dbReference>
<evidence type="ECO:0000313" key="3">
    <source>
        <dbReference type="Proteomes" id="UP000614996"/>
    </source>
</evidence>
<accession>A0A8J4A9E9</accession>
<evidence type="ECO:0008006" key="4">
    <source>
        <dbReference type="Google" id="ProtNLM"/>
    </source>
</evidence>
<feature type="chain" id="PRO_5038777269" description="Delta-60 repeat domain-containing protein" evidence="1">
    <location>
        <begin position="27"/>
        <end position="660"/>
    </location>
</feature>
<keyword evidence="1" id="KW-0732">Signal</keyword>
<evidence type="ECO:0000256" key="1">
    <source>
        <dbReference type="SAM" id="SignalP"/>
    </source>
</evidence>
<comment type="caution">
    <text evidence="2">The sequence shown here is derived from an EMBL/GenBank/DDBJ whole genome shotgun (WGS) entry which is preliminary data.</text>
</comment>
<keyword evidence="3" id="KW-1185">Reference proteome</keyword>
<gene>
    <name evidence="2" type="ORF">NUM_27000</name>
</gene>
<sequence length="660" mass="67589">MTHRRTHRALVLLTAALAIVFTTGGAALTTRPAQAGATTPQLVRDWPRAGTPNVADGAVQAIARIGDTIVAGGTFTQVADAGSDTELSRPYLFAFDAATGAVSTTFVPALSGEVDAIAPGPAGTVYVGGRFGSVDGVAQKGVALLDLADGSLVRSFDPPYVNGIVTELAVQRGRLLLGGTFHTVGGLARSGLASLDAGTGALDDYLDVQLSGHHNFGTGAVGTKAWAITPDGATMIVIGNFRTADGVAHDQIVRLTLGSDAAGVDPTFATTAFGATCNAGAFDSWVRDVAMAPDGSYFVVVATGGPGGTALCDSASRWETDTVGGDVTPTWVDHSGGDTFLSTTVTGTAVYVGGHFRWLNNTAGRDSAGAGAVGRASVAALDPVSGLPYAWNPGRNPRGVGISAMAVTDDCLWLGYDTDFLGNFQYRRERIGCLPVRGGTDPVGTAVPTLPGTVYLAGRGGADTLAARGYDGDTGVGATSTTATGGGWQHLRGGFVVGGFLYTLADDGTLARRPFTGGVPGTPQVLDPYHDPYWDTVSTGSGQTYRGSPSPFFAELGSVTSITYRAGRLYYTLAGSSALYWRWFAPDSGAVGADRHQLSGTFAGVRGMFTAGDYWYSVDAGGTLTRYPIVGGLPAPAGVQVSGPLLDGQDWRAAALFTGP</sequence>
<dbReference type="Gene3D" id="2.80.10.50">
    <property type="match status" value="1"/>
</dbReference>
<protein>
    <recommendedName>
        <fullName evidence="4">Delta-60 repeat domain-containing protein</fullName>
    </recommendedName>
</protein>
<organism evidence="2 3">
    <name type="scientific">Actinocatenispora comari</name>
    <dbReference type="NCBI Taxonomy" id="2807577"/>
    <lineage>
        <taxon>Bacteria</taxon>
        <taxon>Bacillati</taxon>
        <taxon>Actinomycetota</taxon>
        <taxon>Actinomycetes</taxon>
        <taxon>Micromonosporales</taxon>
        <taxon>Micromonosporaceae</taxon>
        <taxon>Actinocatenispora</taxon>
    </lineage>
</organism>
<proteinExistence type="predicted"/>